<dbReference type="InterPro" id="IPR011335">
    <property type="entry name" value="Restrct_endonuc-II-like"/>
</dbReference>
<dbReference type="Proteomes" id="UP000294723">
    <property type="component" value="Unassembled WGS sequence"/>
</dbReference>
<gene>
    <name evidence="1" type="ORF">E1202_04530</name>
</gene>
<comment type="caution">
    <text evidence="1">The sequence shown here is derived from an EMBL/GenBank/DDBJ whole genome shotgun (WGS) entry which is preliminary data.</text>
</comment>
<dbReference type="EMBL" id="SMLA01000004">
    <property type="protein sequence ID" value="TDD92083.1"/>
    <property type="molecule type" value="Genomic_DNA"/>
</dbReference>
<keyword evidence="1" id="KW-0378">Hydrolase</keyword>
<dbReference type="GO" id="GO:0009036">
    <property type="term" value="F:type II site-specific deoxyribonuclease activity"/>
    <property type="evidence" value="ECO:0007669"/>
    <property type="project" value="InterPro"/>
</dbReference>
<name>A0A4R5C229_9PSEU</name>
<keyword evidence="1" id="KW-0540">Nuclease</keyword>
<dbReference type="Gene3D" id="3.40.50.10010">
    <property type="entry name" value="Type-2 restriction enzyme NgoMIV"/>
    <property type="match status" value="1"/>
</dbReference>
<sequence>MTALVSQKREEFHAGLIEGGTLTLNASGVASMSDGGNKLSTNVGAELARVLRVSTESERAAGQTLGDSFESATQAFLESTFPAFSMLRPGSWQVHKVGNRAKGNSIASFEPYQHLAELAEAVRKSPNLAAVLGNAYAISPDVIITRESVSDELINGGAELVDNVTAVHTAIRSVNQTLPILHAVVSCKWTLRSDRAQNARSEALNLIRNRKGRLPHIVVVTAEPTPSRLSSLALGTGDIDCVYHVALPELKKAMRKHGNDDNVEALEVMIEGRRLKDIADLPLDLAI</sequence>
<reference evidence="1 2" key="1">
    <citation type="submission" date="2019-03" db="EMBL/GenBank/DDBJ databases">
        <title>Draft genome sequences of novel Actinobacteria.</title>
        <authorList>
            <person name="Sahin N."/>
            <person name="Ay H."/>
            <person name="Saygin H."/>
        </authorList>
    </citation>
    <scope>NUCLEOTIDE SEQUENCE [LARGE SCALE GENOMIC DNA]</scope>
    <source>
        <strain evidence="1 2">5K548</strain>
    </source>
</reference>
<dbReference type="GO" id="GO:0009307">
    <property type="term" value="P:DNA restriction-modification system"/>
    <property type="evidence" value="ECO:0007669"/>
    <property type="project" value="InterPro"/>
</dbReference>
<evidence type="ECO:0000313" key="1">
    <source>
        <dbReference type="EMBL" id="TDD92083.1"/>
    </source>
</evidence>
<proteinExistence type="predicted"/>
<dbReference type="InterPro" id="IPR015105">
    <property type="entry name" value="NgoMIV"/>
</dbReference>
<dbReference type="Pfam" id="PF09015">
    <property type="entry name" value="NgoMIV_restric"/>
    <property type="match status" value="1"/>
</dbReference>
<organism evidence="1 2">
    <name type="scientific">Saccharopolyspora karakumensis</name>
    <dbReference type="NCBI Taxonomy" id="2530386"/>
    <lineage>
        <taxon>Bacteria</taxon>
        <taxon>Bacillati</taxon>
        <taxon>Actinomycetota</taxon>
        <taxon>Actinomycetes</taxon>
        <taxon>Pseudonocardiales</taxon>
        <taxon>Pseudonocardiaceae</taxon>
        <taxon>Saccharopolyspora</taxon>
    </lineage>
</organism>
<keyword evidence="1" id="KW-0255">Endonuclease</keyword>
<dbReference type="CDD" id="cd22340">
    <property type="entry name" value="NgoMIV-like"/>
    <property type="match status" value="1"/>
</dbReference>
<dbReference type="AlphaFoldDB" id="A0A4R5C229"/>
<accession>A0A4R5C229</accession>
<evidence type="ECO:0000313" key="2">
    <source>
        <dbReference type="Proteomes" id="UP000294723"/>
    </source>
</evidence>
<protein>
    <submittedName>
        <fullName evidence="1">Restriction endonuclease</fullName>
    </submittedName>
</protein>
<keyword evidence="2" id="KW-1185">Reference proteome</keyword>
<dbReference type="SUPFAM" id="SSF52980">
    <property type="entry name" value="Restriction endonuclease-like"/>
    <property type="match status" value="1"/>
</dbReference>
<dbReference type="InterPro" id="IPR037083">
    <property type="entry name" value="NgoMIV_sf"/>
</dbReference>